<evidence type="ECO:0000313" key="7">
    <source>
        <dbReference type="EMBL" id="OQS04080.1"/>
    </source>
</evidence>
<keyword evidence="5 6" id="KW-0472">Membrane</keyword>
<feature type="transmembrane region" description="Helical" evidence="6">
    <location>
        <begin position="283"/>
        <end position="303"/>
    </location>
</feature>
<dbReference type="SUPFAM" id="SSF103473">
    <property type="entry name" value="MFS general substrate transporter"/>
    <property type="match status" value="1"/>
</dbReference>
<name>A0A1W0A228_9STRA</name>
<dbReference type="PANTHER" id="PTHR11654">
    <property type="entry name" value="OLIGOPEPTIDE TRANSPORTER-RELATED"/>
    <property type="match status" value="1"/>
</dbReference>
<feature type="transmembrane region" description="Helical" evidence="6">
    <location>
        <begin position="96"/>
        <end position="115"/>
    </location>
</feature>
<dbReference type="AlphaFoldDB" id="A0A1W0A228"/>
<evidence type="ECO:0000256" key="6">
    <source>
        <dbReference type="SAM" id="Phobius"/>
    </source>
</evidence>
<evidence type="ECO:0000313" key="8">
    <source>
        <dbReference type="Proteomes" id="UP000243217"/>
    </source>
</evidence>
<feature type="transmembrane region" description="Helical" evidence="6">
    <location>
        <begin position="168"/>
        <end position="188"/>
    </location>
</feature>
<sequence length="591" mass="65144">MASSGEAASLLPTINGAAKYKSIILSVCSFILVTEFCERFAYYGLTGSLPIFFRKNLGMTSVLATELNSVFSCVTYITPLIGAWVADKFLGRYRSILFFSIWYFLGLLICTTASAPPFMSTGWFMIGLFGFISLGVGGIKPNVVVLGADQFDTTDPVQKEERDKFFNWFYWSINIGATFSTAFLTNLAVDGFEPYIPVEYGFFASFLIPAVAFAIAITIFYSGHKRYVQKPPQGSALSRFMRILVYAGTQSTKGRLVLSGGLIFAPAIVLTTISYFIEDPQTHLIIAMLGSALVVYGTVVLIVSGRDTNWVRAAAVENGGEYSMAEALEVAQVVRLSPYFGFLIIFWAVYSQQTMNFILQGCQMDLRINNSTQISSAMLSMFDSIVILVFVPIFNQFLYPAIESCGIKLTILRKMATGFVVAAVCMLIAGILENYRKTSEMIPGVSSNCADSSEFLPMSRISVWWQTPQYLLVGIAEILISIPSYDLFYSEVPESMRSVCQAMNLLTTTLGSVVAGGVNSIFSFWVTSNLNEGHLEYVFYILAGLVLLNLITFVVVSQGFEYHVPAKSKLDLVSGYSPALPRAARRHSETQ</sequence>
<feature type="transmembrane region" description="Helical" evidence="6">
    <location>
        <begin position="537"/>
        <end position="560"/>
    </location>
</feature>
<feature type="transmembrane region" description="Helical" evidence="6">
    <location>
        <begin position="23"/>
        <end position="42"/>
    </location>
</feature>
<dbReference type="GO" id="GO:0022857">
    <property type="term" value="F:transmembrane transporter activity"/>
    <property type="evidence" value="ECO:0007669"/>
    <property type="project" value="InterPro"/>
</dbReference>
<dbReference type="Gene3D" id="1.20.1250.20">
    <property type="entry name" value="MFS general substrate transporter like domains"/>
    <property type="match status" value="1"/>
</dbReference>
<dbReference type="InterPro" id="IPR036259">
    <property type="entry name" value="MFS_trans_sf"/>
</dbReference>
<keyword evidence="4 6" id="KW-1133">Transmembrane helix</keyword>
<feature type="transmembrane region" description="Helical" evidence="6">
    <location>
        <begin position="502"/>
        <end position="525"/>
    </location>
</feature>
<comment type="caution">
    <text evidence="7">The sequence shown here is derived from an EMBL/GenBank/DDBJ whole genome shotgun (WGS) entry which is preliminary data.</text>
</comment>
<reference evidence="7 8" key="1">
    <citation type="journal article" date="2014" name="Genome Biol. Evol.">
        <title>The secreted proteins of Achlya hypogyna and Thraustotheca clavata identify the ancestral oomycete secretome and reveal gene acquisitions by horizontal gene transfer.</title>
        <authorList>
            <person name="Misner I."/>
            <person name="Blouin N."/>
            <person name="Leonard G."/>
            <person name="Richards T.A."/>
            <person name="Lane C.E."/>
        </authorList>
    </citation>
    <scope>NUCLEOTIDE SEQUENCE [LARGE SCALE GENOMIC DNA]</scope>
    <source>
        <strain evidence="7 8">ATCC 34112</strain>
    </source>
</reference>
<comment type="similarity">
    <text evidence="2">Belongs to the major facilitator superfamily. Proton-dependent oligopeptide transporter (POT/PTR) (TC 2.A.17) family.</text>
</comment>
<evidence type="ECO:0000256" key="4">
    <source>
        <dbReference type="ARBA" id="ARBA00022989"/>
    </source>
</evidence>
<dbReference type="InterPro" id="IPR000109">
    <property type="entry name" value="POT_fam"/>
</dbReference>
<dbReference type="Proteomes" id="UP000243217">
    <property type="component" value="Unassembled WGS sequence"/>
</dbReference>
<feature type="transmembrane region" description="Helical" evidence="6">
    <location>
        <begin position="256"/>
        <end position="277"/>
    </location>
</feature>
<dbReference type="GO" id="GO:0016020">
    <property type="term" value="C:membrane"/>
    <property type="evidence" value="ECO:0007669"/>
    <property type="project" value="UniProtKB-SubCell"/>
</dbReference>
<dbReference type="Pfam" id="PF00854">
    <property type="entry name" value="PTR2"/>
    <property type="match status" value="1"/>
</dbReference>
<feature type="transmembrane region" description="Helical" evidence="6">
    <location>
        <begin position="200"/>
        <end position="221"/>
    </location>
</feature>
<dbReference type="OrthoDB" id="8904098at2759"/>
<feature type="transmembrane region" description="Helical" evidence="6">
    <location>
        <begin position="374"/>
        <end position="394"/>
    </location>
</feature>
<evidence type="ECO:0000256" key="1">
    <source>
        <dbReference type="ARBA" id="ARBA00004141"/>
    </source>
</evidence>
<keyword evidence="8" id="KW-1185">Reference proteome</keyword>
<keyword evidence="3 6" id="KW-0812">Transmembrane</keyword>
<organism evidence="7 8">
    <name type="scientific">Thraustotheca clavata</name>
    <dbReference type="NCBI Taxonomy" id="74557"/>
    <lineage>
        <taxon>Eukaryota</taxon>
        <taxon>Sar</taxon>
        <taxon>Stramenopiles</taxon>
        <taxon>Oomycota</taxon>
        <taxon>Saprolegniomycetes</taxon>
        <taxon>Saprolegniales</taxon>
        <taxon>Achlyaceae</taxon>
        <taxon>Thraustotheca</taxon>
    </lineage>
</organism>
<gene>
    <name evidence="7" type="ORF">THRCLA_03639</name>
</gene>
<feature type="transmembrane region" description="Helical" evidence="6">
    <location>
        <begin position="62"/>
        <end position="84"/>
    </location>
</feature>
<evidence type="ECO:0000256" key="5">
    <source>
        <dbReference type="ARBA" id="ARBA00023136"/>
    </source>
</evidence>
<accession>A0A1W0A228</accession>
<protein>
    <submittedName>
        <fullName evidence="7">Proton-dependent Oligopeptide Transporter (POT) Family</fullName>
    </submittedName>
</protein>
<dbReference type="EMBL" id="JNBS01000683">
    <property type="protein sequence ID" value="OQS04080.1"/>
    <property type="molecule type" value="Genomic_DNA"/>
</dbReference>
<proteinExistence type="inferred from homology"/>
<feature type="transmembrane region" description="Helical" evidence="6">
    <location>
        <begin position="121"/>
        <end position="139"/>
    </location>
</feature>
<evidence type="ECO:0000256" key="3">
    <source>
        <dbReference type="ARBA" id="ARBA00022692"/>
    </source>
</evidence>
<evidence type="ECO:0000256" key="2">
    <source>
        <dbReference type="ARBA" id="ARBA00005982"/>
    </source>
</evidence>
<comment type="subcellular location">
    <subcellularLocation>
        <location evidence="1">Membrane</location>
        <topology evidence="1">Multi-pass membrane protein</topology>
    </subcellularLocation>
</comment>
<feature type="transmembrane region" description="Helical" evidence="6">
    <location>
        <begin position="415"/>
        <end position="432"/>
    </location>
</feature>